<comment type="caution">
    <text evidence="2">The sequence shown here is derived from an EMBL/GenBank/DDBJ whole genome shotgun (WGS) entry which is preliminary data.</text>
</comment>
<sequence>MDQQQRGDDSKNKKVVVQDSIKKLKEKLVPGIKYGLLISAIINLSMLVVGCLNVHKCPVNKHIPLFLIATGAIGLMSKFVSYVRDRISAHVQVVYFESALYSVETIFFFLGTYWVYKEFQPSYDPSAGDLFCNKGAYILAFTYITIFYAFIIAIICGFCCFLCCILLITSACDQCMDVEYSSSNPEVTTSLTVVSTKDSDEIVKTHH</sequence>
<evidence type="ECO:0000256" key="1">
    <source>
        <dbReference type="SAM" id="Phobius"/>
    </source>
</evidence>
<gene>
    <name evidence="2" type="ORF">Zmor_014768</name>
</gene>
<feature type="transmembrane region" description="Helical" evidence="1">
    <location>
        <begin position="93"/>
        <end position="116"/>
    </location>
</feature>
<feature type="transmembrane region" description="Helical" evidence="1">
    <location>
        <begin position="31"/>
        <end position="50"/>
    </location>
</feature>
<evidence type="ECO:0000313" key="3">
    <source>
        <dbReference type="Proteomes" id="UP001168821"/>
    </source>
</evidence>
<feature type="transmembrane region" description="Helical" evidence="1">
    <location>
        <begin position="136"/>
        <end position="168"/>
    </location>
</feature>
<keyword evidence="1" id="KW-1133">Transmembrane helix</keyword>
<accession>A0AA38IKS6</accession>
<keyword evidence="3" id="KW-1185">Reference proteome</keyword>
<protein>
    <submittedName>
        <fullName evidence="2">Uncharacterized protein</fullName>
    </submittedName>
</protein>
<feature type="transmembrane region" description="Helical" evidence="1">
    <location>
        <begin position="62"/>
        <end position="81"/>
    </location>
</feature>
<proteinExistence type="predicted"/>
<keyword evidence="1" id="KW-0472">Membrane</keyword>
<dbReference type="Proteomes" id="UP001168821">
    <property type="component" value="Unassembled WGS sequence"/>
</dbReference>
<reference evidence="2" key="1">
    <citation type="journal article" date="2023" name="G3 (Bethesda)">
        <title>Whole genome assemblies of Zophobas morio and Tenebrio molitor.</title>
        <authorList>
            <person name="Kaur S."/>
            <person name="Stinson S.A."/>
            <person name="diCenzo G.C."/>
        </authorList>
    </citation>
    <scope>NUCLEOTIDE SEQUENCE</scope>
    <source>
        <strain evidence="2">QUZm001</strain>
    </source>
</reference>
<evidence type="ECO:0000313" key="2">
    <source>
        <dbReference type="EMBL" id="KAJ3655647.1"/>
    </source>
</evidence>
<dbReference type="PANTHER" id="PTHR33444">
    <property type="entry name" value="SI:DKEY-19B23.12-RELATED"/>
    <property type="match status" value="1"/>
</dbReference>
<name>A0AA38IKS6_9CUCU</name>
<dbReference type="PANTHER" id="PTHR33444:SF2">
    <property type="entry name" value="MARVEL DOMAIN-CONTAINING PROTEIN"/>
    <property type="match status" value="1"/>
</dbReference>
<dbReference type="AlphaFoldDB" id="A0AA38IKS6"/>
<keyword evidence="1" id="KW-0812">Transmembrane</keyword>
<dbReference type="InterPro" id="IPR040350">
    <property type="entry name" value="TMEM272"/>
</dbReference>
<organism evidence="2 3">
    <name type="scientific">Zophobas morio</name>
    <dbReference type="NCBI Taxonomy" id="2755281"/>
    <lineage>
        <taxon>Eukaryota</taxon>
        <taxon>Metazoa</taxon>
        <taxon>Ecdysozoa</taxon>
        <taxon>Arthropoda</taxon>
        <taxon>Hexapoda</taxon>
        <taxon>Insecta</taxon>
        <taxon>Pterygota</taxon>
        <taxon>Neoptera</taxon>
        <taxon>Endopterygota</taxon>
        <taxon>Coleoptera</taxon>
        <taxon>Polyphaga</taxon>
        <taxon>Cucujiformia</taxon>
        <taxon>Tenebrionidae</taxon>
        <taxon>Zophobas</taxon>
    </lineage>
</organism>
<dbReference type="EMBL" id="JALNTZ010000004">
    <property type="protein sequence ID" value="KAJ3655647.1"/>
    <property type="molecule type" value="Genomic_DNA"/>
</dbReference>